<feature type="transmembrane region" description="Helical" evidence="1">
    <location>
        <begin position="100"/>
        <end position="122"/>
    </location>
</feature>
<feature type="transmembrane region" description="Helical" evidence="1">
    <location>
        <begin position="345"/>
        <end position="363"/>
    </location>
</feature>
<evidence type="ECO:0000259" key="2">
    <source>
        <dbReference type="Pfam" id="PF01757"/>
    </source>
</evidence>
<feature type="transmembrane region" description="Helical" evidence="1">
    <location>
        <begin position="211"/>
        <end position="238"/>
    </location>
</feature>
<dbReference type="PANTHER" id="PTHR36927">
    <property type="entry name" value="BLR4337 PROTEIN"/>
    <property type="match status" value="1"/>
</dbReference>
<comment type="caution">
    <text evidence="3">The sequence shown here is derived from an EMBL/GenBank/DDBJ whole genome shotgun (WGS) entry which is preliminary data.</text>
</comment>
<accession>A0A2U1UZ17</accession>
<dbReference type="RefSeq" id="WP_109518895.1">
    <property type="nucleotide sequence ID" value="NZ_PDOA01000023.1"/>
</dbReference>
<gene>
    <name evidence="3" type="ORF">CR165_20960</name>
</gene>
<name>A0A2U1UZ17_9PROT</name>
<organism evidence="3 4">
    <name type="scientific">Teichococcus aestuarii</name>
    <dbReference type="NCBI Taxonomy" id="568898"/>
    <lineage>
        <taxon>Bacteria</taxon>
        <taxon>Pseudomonadati</taxon>
        <taxon>Pseudomonadota</taxon>
        <taxon>Alphaproteobacteria</taxon>
        <taxon>Acetobacterales</taxon>
        <taxon>Roseomonadaceae</taxon>
        <taxon>Roseomonas</taxon>
    </lineage>
</organism>
<dbReference type="OrthoDB" id="7249981at2"/>
<keyword evidence="1" id="KW-0472">Membrane</keyword>
<dbReference type="PANTHER" id="PTHR36927:SF1">
    <property type="entry name" value="MDO-LIKE PROTEIN"/>
    <property type="match status" value="1"/>
</dbReference>
<sequence length="405" mass="44044">METSELRTPNVRWDYLDQLRAILMLAGIPYHVGLVYASHATWIVASPDTSEVITWIIQFSHTFRMPAFFLLAGLFAMLVVRRHGPGMWLKGRVQRLGVPLATSLLVISPLMVMASAVASGGASNAIPGLIEAARTLSANWTVHLWFLIYLLVYCGAFAALWWTIGTRRIDDGIAAMHSAVARRPLLLWAALLFTGLMTLASAVAAKLVDAMYLFGGILLPAELLANGLVFLVGALIAARPAWLDRFSRPHWPIWGVAFASALVMACVQDSEGNVSRAVTYFLMPIVGILFSHVLLSAARRWLDRRTALSSAMVDASMTMYLVHVAIVLWLAVAFMRVSWPAEVEIVLIVLLSAASSYAFYSIVRKSSVLTFLFNGTRAVRGTASAPRVLKHGLVTLPDAAPGAGG</sequence>
<proteinExistence type="predicted"/>
<feature type="transmembrane region" description="Helical" evidence="1">
    <location>
        <begin position="142"/>
        <end position="164"/>
    </location>
</feature>
<keyword evidence="1" id="KW-1133">Transmembrane helix</keyword>
<dbReference type="EMBL" id="PDOA01000023">
    <property type="protein sequence ID" value="PWC26841.1"/>
    <property type="molecule type" value="Genomic_DNA"/>
</dbReference>
<dbReference type="Proteomes" id="UP000245048">
    <property type="component" value="Unassembled WGS sequence"/>
</dbReference>
<feature type="transmembrane region" description="Helical" evidence="1">
    <location>
        <begin position="21"/>
        <end position="43"/>
    </location>
</feature>
<keyword evidence="1" id="KW-0812">Transmembrane</keyword>
<feature type="transmembrane region" description="Helical" evidence="1">
    <location>
        <begin position="63"/>
        <end position="80"/>
    </location>
</feature>
<dbReference type="InterPro" id="IPR050623">
    <property type="entry name" value="Glucan_succinyl_AcylTrfase"/>
</dbReference>
<evidence type="ECO:0000313" key="4">
    <source>
        <dbReference type="Proteomes" id="UP000245048"/>
    </source>
</evidence>
<feature type="transmembrane region" description="Helical" evidence="1">
    <location>
        <begin position="250"/>
        <end position="267"/>
    </location>
</feature>
<feature type="transmembrane region" description="Helical" evidence="1">
    <location>
        <begin position="185"/>
        <end position="205"/>
    </location>
</feature>
<dbReference type="AlphaFoldDB" id="A0A2U1UZ17"/>
<dbReference type="InterPro" id="IPR002656">
    <property type="entry name" value="Acyl_transf_3_dom"/>
</dbReference>
<reference evidence="4" key="1">
    <citation type="submission" date="2017-10" db="EMBL/GenBank/DDBJ databases">
        <authorList>
            <person name="Toshchakov S.V."/>
            <person name="Goeva M.A."/>
        </authorList>
    </citation>
    <scope>NUCLEOTIDE SEQUENCE [LARGE SCALE GENOMIC DNA]</scope>
    <source>
        <strain evidence="4">JR1/69-1-13</strain>
    </source>
</reference>
<keyword evidence="4" id="KW-1185">Reference proteome</keyword>
<feature type="transmembrane region" description="Helical" evidence="1">
    <location>
        <begin position="319"/>
        <end position="339"/>
    </location>
</feature>
<feature type="transmembrane region" description="Helical" evidence="1">
    <location>
        <begin position="279"/>
        <end position="298"/>
    </location>
</feature>
<feature type="domain" description="Acyltransferase 3" evidence="2">
    <location>
        <begin position="14"/>
        <end position="359"/>
    </location>
</feature>
<dbReference type="GO" id="GO:0016747">
    <property type="term" value="F:acyltransferase activity, transferring groups other than amino-acyl groups"/>
    <property type="evidence" value="ECO:0007669"/>
    <property type="project" value="InterPro"/>
</dbReference>
<dbReference type="Pfam" id="PF01757">
    <property type="entry name" value="Acyl_transf_3"/>
    <property type="match status" value="1"/>
</dbReference>
<protein>
    <recommendedName>
        <fullName evidence="2">Acyltransferase 3 domain-containing protein</fullName>
    </recommendedName>
</protein>
<evidence type="ECO:0000256" key="1">
    <source>
        <dbReference type="SAM" id="Phobius"/>
    </source>
</evidence>
<evidence type="ECO:0000313" key="3">
    <source>
        <dbReference type="EMBL" id="PWC26841.1"/>
    </source>
</evidence>